<dbReference type="InterPro" id="IPR051335">
    <property type="entry name" value="Alanyl-tRNA_Editing_Enzymes"/>
</dbReference>
<dbReference type="SUPFAM" id="SSF50447">
    <property type="entry name" value="Translation proteins"/>
    <property type="match status" value="1"/>
</dbReference>
<comment type="caution">
    <text evidence="7">The sequence shown here is derived from an EMBL/GenBank/DDBJ whole genome shotgun (WGS) entry which is preliminary data.</text>
</comment>
<dbReference type="Gene3D" id="3.10.310.40">
    <property type="match status" value="1"/>
</dbReference>
<dbReference type="InterPro" id="IPR018165">
    <property type="entry name" value="Ala-tRNA-synth_IIc_core"/>
</dbReference>
<evidence type="ECO:0000259" key="6">
    <source>
        <dbReference type="PROSITE" id="PS50860"/>
    </source>
</evidence>
<feature type="coiled-coil region" evidence="5">
    <location>
        <begin position="267"/>
        <end position="298"/>
    </location>
</feature>
<dbReference type="InterPro" id="IPR018163">
    <property type="entry name" value="Thr/Ala-tRNA-synth_IIc_edit"/>
</dbReference>
<dbReference type="Gene3D" id="2.40.30.130">
    <property type="match status" value="1"/>
</dbReference>
<dbReference type="SMART" id="SM00863">
    <property type="entry name" value="tRNA_SAD"/>
    <property type="match status" value="1"/>
</dbReference>
<evidence type="ECO:0000256" key="4">
    <source>
        <dbReference type="ARBA" id="ARBA00022833"/>
    </source>
</evidence>
<gene>
    <name evidence="7" type="ORF">K9V48_16710</name>
</gene>
<feature type="domain" description="Alanyl-transfer RNA synthetases family profile" evidence="6">
    <location>
        <begin position="1"/>
        <end position="233"/>
    </location>
</feature>
<evidence type="ECO:0000256" key="1">
    <source>
        <dbReference type="ARBA" id="ARBA00001947"/>
    </source>
</evidence>
<dbReference type="PANTHER" id="PTHR43462">
    <property type="entry name" value="ALANYL-TRNA EDITING PROTEIN"/>
    <property type="match status" value="1"/>
</dbReference>
<reference evidence="7" key="1">
    <citation type="submission" date="2024-05" db="EMBL/GenBank/DDBJ databases">
        <title>Metabacillus sp. nov., isolated from the rhizosphere soil of tomato plants.</title>
        <authorList>
            <person name="Ma R."/>
        </authorList>
    </citation>
    <scope>NUCLEOTIDE SEQUENCE</scope>
    <source>
        <strain evidence="7">DBTR6</strain>
    </source>
</reference>
<dbReference type="SUPFAM" id="SSF55186">
    <property type="entry name" value="ThrRS/AlaRS common domain"/>
    <property type="match status" value="1"/>
</dbReference>
<comment type="subcellular location">
    <subcellularLocation>
        <location evidence="2">Cytoplasm</location>
    </subcellularLocation>
</comment>
<sequence length="410" mass="47147">MKFLKSEWNLMTTEKIYYDDQYKQSFKTNLVKQDQNEDGRLYVVLEKTAFYPTGGGQPHDTGTLNDVQVYDVEEIDGEIRHYVERSLDEHENIVGQISWERRFDHMQQHSGQHILSAAFEDVYGYKTISFHLGKDHCTIDLEVPNLTEEEVNQTETLVNEVILENRLIEAKWVSEEDLSHYSLRKELSVSENIRLVMISNFDNSGCGGTHPSSTAEVGAIKILHWEKQKRNIRVYFVCGARVMKQLQVKHQVIQSLTSVLNAPQEKLIDAANQIRQYSKNLEKKVDELKNELLTYEANKHIDHAQLKNNQKIVQSIYENRSISELQQLSRLITSMASDVIVFFISENEDKFQLVCTRGKDLDINMKQVLKEVLPVINGKGGGNDSLAQGGGERIIEAEHLMEELMKVSLF</sequence>
<dbReference type="Pfam" id="PF02272">
    <property type="entry name" value="DHHA1"/>
    <property type="match status" value="1"/>
</dbReference>
<dbReference type="RefSeq" id="WP_224140164.1">
    <property type="nucleotide sequence ID" value="NZ_JAIQUM010000040.1"/>
</dbReference>
<dbReference type="PROSITE" id="PS50860">
    <property type="entry name" value="AA_TRNA_LIGASE_II_ALA"/>
    <property type="match status" value="1"/>
</dbReference>
<dbReference type="InterPro" id="IPR012947">
    <property type="entry name" value="tRNA_SAD"/>
</dbReference>
<evidence type="ECO:0000256" key="3">
    <source>
        <dbReference type="ARBA" id="ARBA00022723"/>
    </source>
</evidence>
<evidence type="ECO:0000313" key="8">
    <source>
        <dbReference type="Proteomes" id="UP001165287"/>
    </source>
</evidence>
<evidence type="ECO:0000313" key="7">
    <source>
        <dbReference type="EMBL" id="MBZ5751841.1"/>
    </source>
</evidence>
<dbReference type="InterPro" id="IPR018164">
    <property type="entry name" value="Ala-tRNA-synth_IIc_N"/>
</dbReference>
<evidence type="ECO:0000256" key="2">
    <source>
        <dbReference type="ARBA" id="ARBA00004496"/>
    </source>
</evidence>
<dbReference type="Gene3D" id="3.30.980.10">
    <property type="entry name" value="Threonyl-trna Synthetase, Chain A, domain 2"/>
    <property type="match status" value="1"/>
</dbReference>
<organism evidence="7 8">
    <name type="scientific">Metabacillus rhizolycopersici</name>
    <dbReference type="NCBI Taxonomy" id="2875709"/>
    <lineage>
        <taxon>Bacteria</taxon>
        <taxon>Bacillati</taxon>
        <taxon>Bacillota</taxon>
        <taxon>Bacilli</taxon>
        <taxon>Bacillales</taxon>
        <taxon>Bacillaceae</taxon>
        <taxon>Metabacillus</taxon>
    </lineage>
</organism>
<keyword evidence="4" id="KW-0862">Zinc</keyword>
<dbReference type="InterPro" id="IPR009000">
    <property type="entry name" value="Transl_B-barrel_sf"/>
</dbReference>
<dbReference type="EMBL" id="JAIQUM010000040">
    <property type="protein sequence ID" value="MBZ5751841.1"/>
    <property type="molecule type" value="Genomic_DNA"/>
</dbReference>
<accession>A0ABS7UUL0</accession>
<proteinExistence type="predicted"/>
<protein>
    <submittedName>
        <fullName evidence="7">Alanyl-tRNA editing protein</fullName>
    </submittedName>
</protein>
<comment type="cofactor">
    <cofactor evidence="1">
        <name>Zn(2+)</name>
        <dbReference type="ChEBI" id="CHEBI:29105"/>
    </cofactor>
</comment>
<keyword evidence="3" id="KW-0479">Metal-binding</keyword>
<evidence type="ECO:0000256" key="5">
    <source>
        <dbReference type="SAM" id="Coils"/>
    </source>
</evidence>
<keyword evidence="5" id="KW-0175">Coiled coil</keyword>
<dbReference type="Pfam" id="PF07973">
    <property type="entry name" value="tRNA_SAD"/>
    <property type="match status" value="1"/>
</dbReference>
<dbReference type="PANTHER" id="PTHR43462:SF1">
    <property type="entry name" value="ALANYL-TRNA EDITING PROTEIN AARSD1"/>
    <property type="match status" value="1"/>
</dbReference>
<name>A0ABS7UUL0_9BACI</name>
<dbReference type="Proteomes" id="UP001165287">
    <property type="component" value="Unassembled WGS sequence"/>
</dbReference>
<keyword evidence="8" id="KW-1185">Reference proteome</keyword>
<dbReference type="Pfam" id="PF01411">
    <property type="entry name" value="tRNA-synt_2c"/>
    <property type="match status" value="1"/>
</dbReference>
<dbReference type="InterPro" id="IPR003156">
    <property type="entry name" value="DHHA1_dom"/>
</dbReference>